<keyword evidence="3" id="KW-0328">Glycosyltransferase</keyword>
<comment type="subcellular location">
    <subcellularLocation>
        <location evidence="1">Cell membrane</location>
        <topology evidence="1">Multi-pass membrane protein</topology>
    </subcellularLocation>
</comment>
<feature type="transmembrane region" description="Helical" evidence="8">
    <location>
        <begin position="12"/>
        <end position="32"/>
    </location>
</feature>
<dbReference type="PATRIC" id="fig|362787.3.peg.1917"/>
<protein>
    <recommendedName>
        <fullName evidence="9">Glycosyltransferase RgtA/B/C/D-like domain-containing protein</fullName>
    </recommendedName>
</protein>
<dbReference type="PANTHER" id="PTHR33908">
    <property type="entry name" value="MANNOSYLTRANSFERASE YKCB-RELATED"/>
    <property type="match status" value="1"/>
</dbReference>
<evidence type="ECO:0000313" key="10">
    <source>
        <dbReference type="EMBL" id="KIC70850.1"/>
    </source>
</evidence>
<keyword evidence="2" id="KW-1003">Cell membrane</keyword>
<evidence type="ECO:0000313" key="11">
    <source>
        <dbReference type="Proteomes" id="UP000031465"/>
    </source>
</evidence>
<dbReference type="Pfam" id="PF13231">
    <property type="entry name" value="PMT_2"/>
    <property type="match status" value="1"/>
</dbReference>
<evidence type="ECO:0000256" key="8">
    <source>
        <dbReference type="SAM" id="Phobius"/>
    </source>
</evidence>
<evidence type="ECO:0000256" key="7">
    <source>
        <dbReference type="ARBA" id="ARBA00023136"/>
    </source>
</evidence>
<gene>
    <name evidence="10" type="ORF">DB44_FL00100</name>
</gene>
<feature type="transmembrane region" description="Helical" evidence="8">
    <location>
        <begin position="242"/>
        <end position="263"/>
    </location>
</feature>
<feature type="transmembrane region" description="Helical" evidence="8">
    <location>
        <begin position="192"/>
        <end position="212"/>
    </location>
</feature>
<dbReference type="PANTHER" id="PTHR33908:SF11">
    <property type="entry name" value="MEMBRANE PROTEIN"/>
    <property type="match status" value="1"/>
</dbReference>
<evidence type="ECO:0000256" key="6">
    <source>
        <dbReference type="ARBA" id="ARBA00022989"/>
    </source>
</evidence>
<feature type="transmembrane region" description="Helical" evidence="8">
    <location>
        <begin position="309"/>
        <end position="326"/>
    </location>
</feature>
<evidence type="ECO:0000256" key="1">
    <source>
        <dbReference type="ARBA" id="ARBA00004651"/>
    </source>
</evidence>
<dbReference type="GO" id="GO:0005886">
    <property type="term" value="C:plasma membrane"/>
    <property type="evidence" value="ECO:0007669"/>
    <property type="project" value="UniProtKB-SubCell"/>
</dbReference>
<dbReference type="AlphaFoldDB" id="A0A0C1JHE7"/>
<sequence>MMSLHTYYFKRLIWVLIAKTCFIVGFIIWGGVGLGPDEAQYWTWSQKLDWGYYSKPPGVAWQIWLGTQLWGQTELGIRFFSLIWSFLQSYLVFVLALEAGLKPRTAFWSGIVMAFSPIGLLGSFLAITDGGCLIFWTLACIIVVRALRKNLSPSPFLVGLCLMAGALFKWPIYFFWVFFLISQYLWFPQLSLTRLVSGICVSLMGLLPSFWWNISHDWATFRHVFSTLQGGHGATGGNFFEFLGVQALLISPILFGLLLYSWFYQAKKMKPTPLIHTSFKKTLLFCGGLSLICLACALGLSLFQKIQGNWIVFAYPTAIVWLAGFACEGSRHEKWLKLGVATAGCLVLSLFSFPLFYQSQWRPIFMTYKWNPFKHNMGWDQLEQSLLEAKYNPLTDFLVSDKYQTTSILSFYGPLQQRAYFLNLHHARQNQFSYWPSMVDDYAGKTGYFIWMENQPYLERDWKKKLDFYQNELKNYFKHVELMGLFPLLYENQKVVKGVFIFRCTDCKSNPLPSTQIF</sequence>
<organism evidence="10 11">
    <name type="scientific">Candidatus Protochlamydia amoebophila</name>
    <dbReference type="NCBI Taxonomy" id="362787"/>
    <lineage>
        <taxon>Bacteria</taxon>
        <taxon>Pseudomonadati</taxon>
        <taxon>Chlamydiota</taxon>
        <taxon>Chlamydiia</taxon>
        <taxon>Parachlamydiales</taxon>
        <taxon>Parachlamydiaceae</taxon>
        <taxon>Candidatus Protochlamydia</taxon>
    </lineage>
</organism>
<feature type="domain" description="Glycosyltransferase RgtA/B/C/D-like" evidence="9">
    <location>
        <begin position="54"/>
        <end position="212"/>
    </location>
</feature>
<comment type="caution">
    <text evidence="10">The sequence shown here is derived from an EMBL/GenBank/DDBJ whole genome shotgun (WGS) entry which is preliminary data.</text>
</comment>
<keyword evidence="6 8" id="KW-1133">Transmembrane helix</keyword>
<dbReference type="GO" id="GO:0016763">
    <property type="term" value="F:pentosyltransferase activity"/>
    <property type="evidence" value="ECO:0007669"/>
    <property type="project" value="TreeGrafter"/>
</dbReference>
<dbReference type="EMBL" id="JSAN01000133">
    <property type="protein sequence ID" value="KIC70850.1"/>
    <property type="molecule type" value="Genomic_DNA"/>
</dbReference>
<feature type="transmembrane region" description="Helical" evidence="8">
    <location>
        <begin position="283"/>
        <end position="303"/>
    </location>
</feature>
<dbReference type="GO" id="GO:0009103">
    <property type="term" value="P:lipopolysaccharide biosynthetic process"/>
    <property type="evidence" value="ECO:0007669"/>
    <property type="project" value="UniProtKB-ARBA"/>
</dbReference>
<feature type="transmembrane region" description="Helical" evidence="8">
    <location>
        <begin position="75"/>
        <end position="97"/>
    </location>
</feature>
<feature type="transmembrane region" description="Helical" evidence="8">
    <location>
        <begin position="338"/>
        <end position="357"/>
    </location>
</feature>
<dbReference type="Proteomes" id="UP000031465">
    <property type="component" value="Unassembled WGS sequence"/>
</dbReference>
<feature type="transmembrane region" description="Helical" evidence="8">
    <location>
        <begin position="156"/>
        <end position="180"/>
    </location>
</feature>
<proteinExistence type="predicted"/>
<accession>A0A0C1JHE7</accession>
<keyword evidence="4" id="KW-0808">Transferase</keyword>
<dbReference type="InterPro" id="IPR038731">
    <property type="entry name" value="RgtA/B/C-like"/>
</dbReference>
<evidence type="ECO:0000256" key="3">
    <source>
        <dbReference type="ARBA" id="ARBA00022676"/>
    </source>
</evidence>
<evidence type="ECO:0000256" key="2">
    <source>
        <dbReference type="ARBA" id="ARBA00022475"/>
    </source>
</evidence>
<keyword evidence="5 8" id="KW-0812">Transmembrane</keyword>
<evidence type="ECO:0000256" key="5">
    <source>
        <dbReference type="ARBA" id="ARBA00022692"/>
    </source>
</evidence>
<reference evidence="10 11" key="1">
    <citation type="journal article" date="2014" name="Mol. Biol. Evol.">
        <title>Massive expansion of Ubiquitination-related gene families within the Chlamydiae.</title>
        <authorList>
            <person name="Domman D."/>
            <person name="Collingro A."/>
            <person name="Lagkouvardos I."/>
            <person name="Gehre L."/>
            <person name="Weinmaier T."/>
            <person name="Rattei T."/>
            <person name="Subtil A."/>
            <person name="Horn M."/>
        </authorList>
    </citation>
    <scope>NUCLEOTIDE SEQUENCE [LARGE SCALE GENOMIC DNA]</scope>
    <source>
        <strain evidence="10 11">EI2</strain>
    </source>
</reference>
<evidence type="ECO:0000259" key="9">
    <source>
        <dbReference type="Pfam" id="PF13231"/>
    </source>
</evidence>
<evidence type="ECO:0000256" key="4">
    <source>
        <dbReference type="ARBA" id="ARBA00022679"/>
    </source>
</evidence>
<keyword evidence="7 8" id="KW-0472">Membrane</keyword>
<dbReference type="InterPro" id="IPR050297">
    <property type="entry name" value="LipidA_mod_glycosyltrf_83"/>
</dbReference>
<name>A0A0C1JHE7_9BACT</name>